<dbReference type="InterPro" id="IPR023780">
    <property type="entry name" value="Chromo_domain"/>
</dbReference>
<dbReference type="PANTHER" id="PTHR22812">
    <property type="entry name" value="CHROMOBOX PROTEIN"/>
    <property type="match status" value="1"/>
</dbReference>
<comment type="subcellular location">
    <subcellularLocation>
        <location evidence="1">Nucleus</location>
    </subcellularLocation>
</comment>
<dbReference type="InterPro" id="IPR016197">
    <property type="entry name" value="Chromo-like_dom_sf"/>
</dbReference>
<dbReference type="PROSITE" id="PS50013">
    <property type="entry name" value="CHROMO_2"/>
    <property type="match status" value="1"/>
</dbReference>
<evidence type="ECO:0000256" key="1">
    <source>
        <dbReference type="ARBA" id="ARBA00004123"/>
    </source>
</evidence>
<dbReference type="AlphaFoldDB" id="A0A6S7FQ70"/>
<keyword evidence="4" id="KW-1185">Reference proteome</keyword>
<keyword evidence="2" id="KW-0539">Nucleus</keyword>
<dbReference type="SUPFAM" id="SSF54160">
    <property type="entry name" value="Chromo domain-like"/>
    <property type="match status" value="1"/>
</dbReference>
<dbReference type="Pfam" id="PF00385">
    <property type="entry name" value="Chromo"/>
    <property type="match status" value="1"/>
</dbReference>
<dbReference type="InterPro" id="IPR000953">
    <property type="entry name" value="Chromo/chromo_shadow_dom"/>
</dbReference>
<organism evidence="3 4">
    <name type="scientific">Paramuricea clavata</name>
    <name type="common">Red gorgonian</name>
    <name type="synonym">Violescent sea-whip</name>
    <dbReference type="NCBI Taxonomy" id="317549"/>
    <lineage>
        <taxon>Eukaryota</taxon>
        <taxon>Metazoa</taxon>
        <taxon>Cnidaria</taxon>
        <taxon>Anthozoa</taxon>
        <taxon>Octocorallia</taxon>
        <taxon>Malacalcyonacea</taxon>
        <taxon>Plexauridae</taxon>
        <taxon>Paramuricea</taxon>
    </lineage>
</organism>
<dbReference type="GO" id="GO:0005634">
    <property type="term" value="C:nucleus"/>
    <property type="evidence" value="ECO:0007669"/>
    <property type="project" value="UniProtKB-SubCell"/>
</dbReference>
<evidence type="ECO:0000313" key="4">
    <source>
        <dbReference type="Proteomes" id="UP001152795"/>
    </source>
</evidence>
<dbReference type="InterPro" id="IPR051219">
    <property type="entry name" value="Heterochromatin_chromo-domain"/>
</dbReference>
<evidence type="ECO:0000256" key="2">
    <source>
        <dbReference type="ARBA" id="ARBA00023242"/>
    </source>
</evidence>
<dbReference type="PROSITE" id="PS00598">
    <property type="entry name" value="CHROMO_1"/>
    <property type="match status" value="1"/>
</dbReference>
<evidence type="ECO:0000313" key="3">
    <source>
        <dbReference type="EMBL" id="CAB3976870.1"/>
    </source>
</evidence>
<dbReference type="Gene3D" id="2.40.50.40">
    <property type="match status" value="1"/>
</dbReference>
<comment type="caution">
    <text evidence="3">The sequence shown here is derived from an EMBL/GenBank/DDBJ whole genome shotgun (WGS) entry which is preliminary data.</text>
</comment>
<sequence>MADCIATRGAKPAISYSALHNLSNIYSEKKKKQAKKATGRFFEAERIIERRNGRESREYLVKWCGYPMSQSSWEPEENLNEVLLRSYDHPQPDMSRVEESCFARRTTIINGLKSSGVDVHLYVPFHLDVWRYLMQGKGEAINGGSKLYQKEDFDRFVDWPDHWSYIMNLHGTGRGIDFPIKVRPFLGKSCVKDFVVGDDGAIVKAPILYTEKLSIYFVKRACNPNNI</sequence>
<dbReference type="OrthoDB" id="5989727at2759"/>
<dbReference type="SMART" id="SM00298">
    <property type="entry name" value="CHROMO"/>
    <property type="match status" value="1"/>
</dbReference>
<gene>
    <name evidence="3" type="ORF">PACLA_8A046676</name>
</gene>
<dbReference type="InterPro" id="IPR023779">
    <property type="entry name" value="Chromodomain_CS"/>
</dbReference>
<reference evidence="3" key="1">
    <citation type="submission" date="2020-04" db="EMBL/GenBank/DDBJ databases">
        <authorList>
            <person name="Alioto T."/>
            <person name="Alioto T."/>
            <person name="Gomez Garrido J."/>
        </authorList>
    </citation>
    <scope>NUCLEOTIDE SEQUENCE</scope>
    <source>
        <strain evidence="3">A484AB</strain>
    </source>
</reference>
<protein>
    <submittedName>
        <fullName evidence="3">Uncharacterized protein</fullName>
    </submittedName>
</protein>
<proteinExistence type="predicted"/>
<name>A0A6S7FQ70_PARCT</name>
<accession>A0A6S7FQ70</accession>
<dbReference type="EMBL" id="CACRXK020000017">
    <property type="protein sequence ID" value="CAB3976870.1"/>
    <property type="molecule type" value="Genomic_DNA"/>
</dbReference>
<dbReference type="CDD" id="cd00024">
    <property type="entry name" value="CD_CSD"/>
    <property type="match status" value="1"/>
</dbReference>
<dbReference type="Proteomes" id="UP001152795">
    <property type="component" value="Unassembled WGS sequence"/>
</dbReference>